<keyword evidence="7" id="KW-0677">Repeat</keyword>
<evidence type="ECO:0000256" key="5">
    <source>
        <dbReference type="ARBA" id="ARBA00022605"/>
    </source>
</evidence>
<comment type="caution">
    <text evidence="11">The sequence shown here is derived from an EMBL/GenBank/DDBJ whole genome shotgun (WGS) entry which is preliminary data.</text>
</comment>
<comment type="pathway">
    <text evidence="1">Amino-acid biosynthesis; L-cysteine biosynthesis; L-cysteine from L-serine: step 1/2.</text>
</comment>
<keyword evidence="5" id="KW-0028">Amino-acid biosynthesis</keyword>
<dbReference type="InterPro" id="IPR018357">
    <property type="entry name" value="Hexapep_transf_CS"/>
</dbReference>
<evidence type="ECO:0000256" key="3">
    <source>
        <dbReference type="ARBA" id="ARBA00013266"/>
    </source>
</evidence>
<dbReference type="GO" id="GO:0170033">
    <property type="term" value="P:L-amino acid metabolic process"/>
    <property type="evidence" value="ECO:0007669"/>
    <property type="project" value="UniProtKB-ARBA"/>
</dbReference>
<keyword evidence="9" id="KW-0012">Acyltransferase</keyword>
<organism evidence="11 12">
    <name type="scientific">Candidatus Olsenella pullistercoris</name>
    <dbReference type="NCBI Taxonomy" id="2838712"/>
    <lineage>
        <taxon>Bacteria</taxon>
        <taxon>Bacillati</taxon>
        <taxon>Actinomycetota</taxon>
        <taxon>Coriobacteriia</taxon>
        <taxon>Coriobacteriales</taxon>
        <taxon>Atopobiaceae</taxon>
        <taxon>Olsenella</taxon>
    </lineage>
</organism>
<dbReference type="Gene3D" id="1.10.3130.10">
    <property type="entry name" value="serine acetyltransferase, domain 1"/>
    <property type="match status" value="1"/>
</dbReference>
<evidence type="ECO:0000256" key="1">
    <source>
        <dbReference type="ARBA" id="ARBA00004876"/>
    </source>
</evidence>
<dbReference type="GO" id="GO:0019344">
    <property type="term" value="P:cysteine biosynthetic process"/>
    <property type="evidence" value="ECO:0007669"/>
    <property type="project" value="UniProtKB-KW"/>
</dbReference>
<dbReference type="FunFam" id="2.160.10.10:FF:000007">
    <property type="entry name" value="Serine acetyltransferase"/>
    <property type="match status" value="1"/>
</dbReference>
<dbReference type="GO" id="GO:0170039">
    <property type="term" value="P:proteinogenic amino acid metabolic process"/>
    <property type="evidence" value="ECO:0007669"/>
    <property type="project" value="UniProtKB-ARBA"/>
</dbReference>
<keyword evidence="6" id="KW-0808">Transferase</keyword>
<evidence type="ECO:0000256" key="4">
    <source>
        <dbReference type="ARBA" id="ARBA00018522"/>
    </source>
</evidence>
<dbReference type="Proteomes" id="UP000824062">
    <property type="component" value="Unassembled WGS sequence"/>
</dbReference>
<proteinExistence type="inferred from homology"/>
<dbReference type="InterPro" id="IPR001451">
    <property type="entry name" value="Hexapep"/>
</dbReference>
<dbReference type="Gene3D" id="2.160.10.10">
    <property type="entry name" value="Hexapeptide repeat proteins"/>
    <property type="match status" value="1"/>
</dbReference>
<dbReference type="InterPro" id="IPR045304">
    <property type="entry name" value="LbH_SAT"/>
</dbReference>
<reference evidence="11" key="1">
    <citation type="journal article" date="2021" name="PeerJ">
        <title>Extensive microbial diversity within the chicken gut microbiome revealed by metagenomics and culture.</title>
        <authorList>
            <person name="Gilroy R."/>
            <person name="Ravi A."/>
            <person name="Getino M."/>
            <person name="Pursley I."/>
            <person name="Horton D.L."/>
            <person name="Alikhan N.F."/>
            <person name="Baker D."/>
            <person name="Gharbi K."/>
            <person name="Hall N."/>
            <person name="Watson M."/>
            <person name="Adriaenssens E.M."/>
            <person name="Foster-Nyarko E."/>
            <person name="Jarju S."/>
            <person name="Secka A."/>
            <person name="Antonio M."/>
            <person name="Oren A."/>
            <person name="Chaudhuri R.R."/>
            <person name="La Ragione R."/>
            <person name="Hildebrand F."/>
            <person name="Pallen M.J."/>
        </authorList>
    </citation>
    <scope>NUCLEOTIDE SEQUENCE</scope>
    <source>
        <strain evidence="11">ChiHjej12B11-14209</strain>
    </source>
</reference>
<evidence type="ECO:0000256" key="8">
    <source>
        <dbReference type="ARBA" id="ARBA00023192"/>
    </source>
</evidence>
<gene>
    <name evidence="11" type="ORF">IAA19_03745</name>
</gene>
<dbReference type="AlphaFoldDB" id="A0A9D2JEV9"/>
<dbReference type="PROSITE" id="PS00101">
    <property type="entry name" value="HEXAPEP_TRANSFERASES"/>
    <property type="match status" value="1"/>
</dbReference>
<protein>
    <recommendedName>
        <fullName evidence="4">Serine acetyltransferase</fullName>
        <ecNumber evidence="3">2.3.1.30</ecNumber>
    </recommendedName>
</protein>
<dbReference type="InterPro" id="IPR042122">
    <property type="entry name" value="Ser_AcTrfase_N_sf"/>
</dbReference>
<comment type="similarity">
    <text evidence="2">Belongs to the transferase hexapeptide repeat family.</text>
</comment>
<dbReference type="CDD" id="cd03354">
    <property type="entry name" value="LbH_SAT"/>
    <property type="match status" value="1"/>
</dbReference>
<comment type="catalytic activity">
    <reaction evidence="10">
        <text>L-serine + acetyl-CoA = O-acetyl-L-serine + CoA</text>
        <dbReference type="Rhea" id="RHEA:24560"/>
        <dbReference type="ChEBI" id="CHEBI:33384"/>
        <dbReference type="ChEBI" id="CHEBI:57287"/>
        <dbReference type="ChEBI" id="CHEBI:57288"/>
        <dbReference type="ChEBI" id="CHEBI:58340"/>
        <dbReference type="EC" id="2.3.1.30"/>
    </reaction>
</comment>
<dbReference type="Pfam" id="PF00132">
    <property type="entry name" value="Hexapep"/>
    <property type="match status" value="1"/>
</dbReference>
<keyword evidence="8" id="KW-0198">Cysteine biosynthesis</keyword>
<evidence type="ECO:0000256" key="9">
    <source>
        <dbReference type="ARBA" id="ARBA00023315"/>
    </source>
</evidence>
<evidence type="ECO:0000313" key="12">
    <source>
        <dbReference type="Proteomes" id="UP000824062"/>
    </source>
</evidence>
<reference evidence="11" key="2">
    <citation type="submission" date="2021-04" db="EMBL/GenBank/DDBJ databases">
        <authorList>
            <person name="Gilroy R."/>
        </authorList>
    </citation>
    <scope>NUCLEOTIDE SEQUENCE</scope>
    <source>
        <strain evidence="11">ChiHjej12B11-14209</strain>
    </source>
</reference>
<sequence>MGAPATAAPGVRAEKDTRPSLRELVREDAEATFRRDPSAESVSEVRRYSTGFRIVRAYRVCHWLYERGHRGLALWLAKRTRVRYGADIHPAARVGRRLTIDHGVGVVIGGTAIIGDDCLIYQGVTLGMTGKHGGKRHPTVGSNVMLGAGSIVLGDISVGDGALVGAGSVVVHDVPANTTVVGNPARVVRTRACPLVEDVVCVTDDLGTSWLIER</sequence>
<dbReference type="NCBIfam" id="NF041874">
    <property type="entry name" value="EPS_EpsC"/>
    <property type="match status" value="1"/>
</dbReference>
<dbReference type="EMBL" id="DXBM01000034">
    <property type="protein sequence ID" value="HIZ46119.1"/>
    <property type="molecule type" value="Genomic_DNA"/>
</dbReference>
<evidence type="ECO:0000256" key="6">
    <source>
        <dbReference type="ARBA" id="ARBA00022679"/>
    </source>
</evidence>
<evidence type="ECO:0000256" key="2">
    <source>
        <dbReference type="ARBA" id="ARBA00007274"/>
    </source>
</evidence>
<accession>A0A9D2JEV9</accession>
<dbReference type="GO" id="GO:0009001">
    <property type="term" value="F:serine O-acetyltransferase activity"/>
    <property type="evidence" value="ECO:0007669"/>
    <property type="project" value="UniProtKB-EC"/>
</dbReference>
<dbReference type="EC" id="2.3.1.30" evidence="3"/>
<name>A0A9D2JEV9_9ACTN</name>
<dbReference type="SUPFAM" id="SSF51161">
    <property type="entry name" value="Trimeric LpxA-like enzymes"/>
    <property type="match status" value="1"/>
</dbReference>
<dbReference type="InterPro" id="IPR011004">
    <property type="entry name" value="Trimer_LpxA-like_sf"/>
</dbReference>
<evidence type="ECO:0000256" key="10">
    <source>
        <dbReference type="ARBA" id="ARBA00049486"/>
    </source>
</evidence>
<evidence type="ECO:0000256" key="7">
    <source>
        <dbReference type="ARBA" id="ARBA00022737"/>
    </source>
</evidence>
<dbReference type="PANTHER" id="PTHR42811">
    <property type="entry name" value="SERINE ACETYLTRANSFERASE"/>
    <property type="match status" value="1"/>
</dbReference>
<dbReference type="InterPro" id="IPR053376">
    <property type="entry name" value="Serine_acetyltransferase"/>
</dbReference>
<evidence type="ECO:0000313" key="11">
    <source>
        <dbReference type="EMBL" id="HIZ46119.1"/>
    </source>
</evidence>